<protein>
    <recommendedName>
        <fullName evidence="3">AsmA domain-containing protein</fullName>
    </recommendedName>
</protein>
<dbReference type="RefSeq" id="WP_074766977.1">
    <property type="nucleotide sequence ID" value="NZ_FNWO01000005.1"/>
</dbReference>
<sequence length="277" mass="27770">MRKLIIGASVLLAVILGGVFYLFSSIDDIVKTVIERVGTQVTGVKVSVGSVAIRLSEGKAAIKGLTVANPPGFSSNPAIKFGEIGVVLDTASLNSNPIVIKEILVATPGVALEILPTGGTNLDALRRNIAGADQAKPAAGADQPVQSEAAKTEAAKTQPAKGSDKKVVIDRLAMTGGQVDLAVNGLPSVPGVPNTAATAKIGDIVLTDIGRAEGGATAVQVGQKVLDALIAGAIKSSGNSDGLLGDIGDKIKDAVSGDKLKALPGQTGDAIKGLFGK</sequence>
<organism evidence="1 2">
    <name type="scientific">Magnetospirillum fulvum</name>
    <name type="common">Rhodospirillum fulvum</name>
    <dbReference type="NCBI Taxonomy" id="1082"/>
    <lineage>
        <taxon>Bacteria</taxon>
        <taxon>Pseudomonadati</taxon>
        <taxon>Pseudomonadota</taxon>
        <taxon>Alphaproteobacteria</taxon>
        <taxon>Rhodospirillales</taxon>
        <taxon>Rhodospirillaceae</taxon>
        <taxon>Magnetospirillum</taxon>
    </lineage>
</organism>
<dbReference type="EMBL" id="FNWO01000005">
    <property type="protein sequence ID" value="SEH33694.1"/>
    <property type="molecule type" value="Genomic_DNA"/>
</dbReference>
<dbReference type="Proteomes" id="UP000182983">
    <property type="component" value="Unassembled WGS sequence"/>
</dbReference>
<reference evidence="2" key="1">
    <citation type="submission" date="2016-10" db="EMBL/GenBank/DDBJ databases">
        <authorList>
            <person name="Varghese N."/>
            <person name="Submissions S."/>
        </authorList>
    </citation>
    <scope>NUCLEOTIDE SEQUENCE [LARGE SCALE GENOMIC DNA]</scope>
    <source>
        <strain evidence="2">DSM 13234</strain>
    </source>
</reference>
<accession>A0A1H6HHG8</accession>
<dbReference type="AlphaFoldDB" id="A0A1H6HHG8"/>
<gene>
    <name evidence="1" type="ORF">SAMN04244559_01427</name>
</gene>
<proteinExistence type="predicted"/>
<evidence type="ECO:0000313" key="1">
    <source>
        <dbReference type="EMBL" id="SEH33694.1"/>
    </source>
</evidence>
<keyword evidence="2" id="KW-1185">Reference proteome</keyword>
<evidence type="ECO:0008006" key="3">
    <source>
        <dbReference type="Google" id="ProtNLM"/>
    </source>
</evidence>
<name>A0A1H6HHG8_MAGFU</name>
<evidence type="ECO:0000313" key="2">
    <source>
        <dbReference type="Proteomes" id="UP000182983"/>
    </source>
</evidence>
<dbReference type="OrthoDB" id="5401764at2"/>